<evidence type="ECO:0000313" key="3">
    <source>
        <dbReference type="Proteomes" id="UP000813463"/>
    </source>
</evidence>
<reference evidence="3" key="1">
    <citation type="journal article" date="2021" name="Nat. Commun.">
        <title>Genomic analyses provide insights into spinach domestication and the genetic basis of agronomic traits.</title>
        <authorList>
            <person name="Cai X."/>
            <person name="Sun X."/>
            <person name="Xu C."/>
            <person name="Sun H."/>
            <person name="Wang X."/>
            <person name="Ge C."/>
            <person name="Zhang Z."/>
            <person name="Wang Q."/>
            <person name="Fei Z."/>
            <person name="Jiao C."/>
            <person name="Wang Q."/>
        </authorList>
    </citation>
    <scope>NUCLEOTIDE SEQUENCE [LARGE SCALE GENOMIC DNA]</scope>
    <source>
        <strain evidence="3">cv. Varoflay</strain>
    </source>
</reference>
<name>A0ABM3RJI1_SPIOL</name>
<reference evidence="4" key="2">
    <citation type="submission" date="2025-08" db="UniProtKB">
        <authorList>
            <consortium name="RefSeq"/>
        </authorList>
    </citation>
    <scope>IDENTIFICATION</scope>
    <source>
        <tissue evidence="4">Leaf</tissue>
    </source>
</reference>
<dbReference type="Gene3D" id="1.10.10.2210">
    <property type="match status" value="1"/>
</dbReference>
<dbReference type="Gene3D" id="3.30.530.20">
    <property type="match status" value="1"/>
</dbReference>
<dbReference type="Gene3D" id="3.30.70.2630">
    <property type="match status" value="1"/>
</dbReference>
<protein>
    <submittedName>
        <fullName evidence="4">Protein ENHANCED DISEASE RESISTANCE 2-like</fullName>
    </submittedName>
</protein>
<dbReference type="InterPro" id="IPR000477">
    <property type="entry name" value="RT_dom"/>
</dbReference>
<organism evidence="3 4">
    <name type="scientific">Spinacia oleracea</name>
    <name type="common">Spinach</name>
    <dbReference type="NCBI Taxonomy" id="3562"/>
    <lineage>
        <taxon>Eukaryota</taxon>
        <taxon>Viridiplantae</taxon>
        <taxon>Streptophyta</taxon>
        <taxon>Embryophyta</taxon>
        <taxon>Tracheophyta</taxon>
        <taxon>Spermatophyta</taxon>
        <taxon>Magnoliopsida</taxon>
        <taxon>eudicotyledons</taxon>
        <taxon>Gunneridae</taxon>
        <taxon>Pentapetalae</taxon>
        <taxon>Caryophyllales</taxon>
        <taxon>Chenopodiaceae</taxon>
        <taxon>Chenopodioideae</taxon>
        <taxon>Anserineae</taxon>
        <taxon>Spinacia</taxon>
    </lineage>
</organism>
<evidence type="ECO:0000313" key="4">
    <source>
        <dbReference type="RefSeq" id="XP_056695751.1"/>
    </source>
</evidence>
<accession>A0ABM3RJI1</accession>
<sequence>MDGYGSKFYKVAWEVVGTEVVDAVQAFFVNGKLLENLNATSITLIPKTNCPTTVMDFRPISCCHVLYKCITKLLCSRLQLVLPDIISQNQGAFISGRSILHNVLIFQDLVKHYARKSGPKSCMIKIDIKKAYDTVDWKFVEEMLNALNFPDHFSKMILVCLTSTKYSLLLNGSSHGYFPAKRGLRQGDPLSPLPFSLKQISKKPSNSALRRRRTQPCVAVEPKRCSALRRCLRRCVVFSPHLPHPVQFSRGLSLKDIFLVGRGFSISPSRRGSGGCSASWFRWFRHSAQEDEENGSNLLRRTTIGNGPPEAILDWTREIDSDLSQSANTQVFSRKHWRLLQCQNGLRIFEELSEVDYLPRSCSRAMRAVGVVDATCEDIFELIMSMDGTRFEWDCSFQYGSLVEEVDGHTAIIYHRLQLDWFSMFVWPRDLCYVRYWRRNDDGSYVVLFRSRVHENCGPQPGFVRAHLESGGFNISPLKSRNGRPRSQVQHLMQVDLKGWGVGYVSSFQQHCLLQVLNSVAGLCEYFSQTDERIATPRIPVMVNMTSASMPSRKNQKFQDPSIHPCSPDRNIVPNRNSVMMDEDSDEDEDYQIPEAEQEGYRSPPENEVKITAVEEPTDQIDSTMFSGTLRRDDNENARNCWRISDGNNFKVRSKKFCRDKSKVPAGKPLMDLVAVDWFKNSSRMDHVARRPGCAAQVYTPRIAPYARNLMWFVSNGLSFLPTSIYYWL</sequence>
<gene>
    <name evidence="4" type="primary">LOC130470155</name>
</gene>
<dbReference type="PANTHER" id="PTHR12136">
    <property type="entry name" value="ENHANCED DISEASE RESISTANCE-RELATED"/>
    <property type="match status" value="1"/>
</dbReference>
<dbReference type="InterPro" id="IPR009769">
    <property type="entry name" value="EDR2_C"/>
</dbReference>
<dbReference type="Proteomes" id="UP000813463">
    <property type="component" value="Chromosome 3"/>
</dbReference>
<dbReference type="InterPro" id="IPR045096">
    <property type="entry name" value="EDR2-like"/>
</dbReference>
<dbReference type="Pfam" id="PF01852">
    <property type="entry name" value="START"/>
    <property type="match status" value="1"/>
</dbReference>
<dbReference type="PROSITE" id="PS50848">
    <property type="entry name" value="START"/>
    <property type="match status" value="1"/>
</dbReference>
<evidence type="ECO:0000256" key="1">
    <source>
        <dbReference type="SAM" id="MobiDB-lite"/>
    </source>
</evidence>
<dbReference type="SUPFAM" id="SSF56672">
    <property type="entry name" value="DNA/RNA polymerases"/>
    <property type="match status" value="1"/>
</dbReference>
<dbReference type="SUPFAM" id="SSF55961">
    <property type="entry name" value="Bet v1-like"/>
    <property type="match status" value="1"/>
</dbReference>
<dbReference type="RefSeq" id="XP_056695751.1">
    <property type="nucleotide sequence ID" value="XM_056839773.1"/>
</dbReference>
<dbReference type="GeneID" id="130470155"/>
<feature type="domain" description="START" evidence="2">
    <location>
        <begin position="337"/>
        <end position="499"/>
    </location>
</feature>
<dbReference type="SMART" id="SM00234">
    <property type="entry name" value="START"/>
    <property type="match status" value="1"/>
</dbReference>
<dbReference type="InterPro" id="IPR023393">
    <property type="entry name" value="START-like_dom_sf"/>
</dbReference>
<dbReference type="PANTHER" id="PTHR12136:SF100">
    <property type="entry name" value="PROTEIN ENHANCED DISEASE RESISTANCE 2-LIKE"/>
    <property type="match status" value="1"/>
</dbReference>
<proteinExistence type="predicted"/>
<dbReference type="Gene3D" id="3.10.10.20">
    <property type="match status" value="1"/>
</dbReference>
<dbReference type="Pfam" id="PF07059">
    <property type="entry name" value="EDR2_C"/>
    <property type="match status" value="1"/>
</dbReference>
<dbReference type="CDD" id="cd01650">
    <property type="entry name" value="RT_nLTR_like"/>
    <property type="match status" value="1"/>
</dbReference>
<feature type="compositionally biased region" description="Acidic residues" evidence="1">
    <location>
        <begin position="581"/>
        <end position="591"/>
    </location>
</feature>
<dbReference type="InterPro" id="IPR043502">
    <property type="entry name" value="DNA/RNA_pol_sf"/>
</dbReference>
<keyword evidence="3" id="KW-1185">Reference proteome</keyword>
<dbReference type="Pfam" id="PF00078">
    <property type="entry name" value="RVT_1"/>
    <property type="match status" value="1"/>
</dbReference>
<feature type="region of interest" description="Disordered" evidence="1">
    <location>
        <begin position="550"/>
        <end position="591"/>
    </location>
</feature>
<dbReference type="CDD" id="cd00177">
    <property type="entry name" value="START"/>
    <property type="match status" value="1"/>
</dbReference>
<evidence type="ECO:0000259" key="2">
    <source>
        <dbReference type="PROSITE" id="PS50848"/>
    </source>
</evidence>
<dbReference type="InterPro" id="IPR002913">
    <property type="entry name" value="START_lipid-bd_dom"/>
</dbReference>